<evidence type="ECO:0008006" key="4">
    <source>
        <dbReference type="Google" id="ProtNLM"/>
    </source>
</evidence>
<proteinExistence type="predicted"/>
<protein>
    <recommendedName>
        <fullName evidence="4">DUF1761 domain-containing protein</fullName>
    </recommendedName>
</protein>
<name>A0A058ZPW1_9RHOB</name>
<dbReference type="Proteomes" id="UP000024836">
    <property type="component" value="Unassembled WGS sequence"/>
</dbReference>
<feature type="transmembrane region" description="Helical" evidence="1">
    <location>
        <begin position="6"/>
        <end position="26"/>
    </location>
</feature>
<keyword evidence="1" id="KW-1133">Transmembrane helix</keyword>
<comment type="caution">
    <text evidence="2">The sequence shown here is derived from an EMBL/GenBank/DDBJ whole genome shotgun (WGS) entry which is preliminary data.</text>
</comment>
<evidence type="ECO:0000313" key="3">
    <source>
        <dbReference type="Proteomes" id="UP000024836"/>
    </source>
</evidence>
<dbReference type="STRING" id="1461693.ATO10_02570"/>
<gene>
    <name evidence="2" type="ORF">ATO10_02570</name>
</gene>
<reference evidence="2 3" key="1">
    <citation type="submission" date="2013-04" db="EMBL/GenBank/DDBJ databases">
        <title>Shimia sp. 22II-S11-Z10 Genome Sequencing.</title>
        <authorList>
            <person name="Lai Q."/>
            <person name="Li G."/>
            <person name="Shao Z."/>
        </authorList>
    </citation>
    <scope>NUCLEOTIDE SEQUENCE [LARGE SCALE GENOMIC DNA]</scope>
    <source>
        <strain evidence="3">22II-S11-Z10</strain>
    </source>
</reference>
<dbReference type="RefSeq" id="WP_035247588.1">
    <property type="nucleotide sequence ID" value="NZ_AQQY01000001.1"/>
</dbReference>
<sequence length="138" mass="14925">MAMVLTFVAFFALSLLLGVLWLIVLFKDRYAKTVGPSFSESPYFPLGLTAIAINAAVHISVFSWVYPLGDANWGRAVVIVGTVWGAHFVSTLGTAAKFEIADRAQFVMLELAFSVLNVVVLATLMWVVLGPHLVPVVG</sequence>
<dbReference type="AlphaFoldDB" id="A0A058ZPW1"/>
<evidence type="ECO:0000313" key="2">
    <source>
        <dbReference type="EMBL" id="KCV83608.1"/>
    </source>
</evidence>
<evidence type="ECO:0000256" key="1">
    <source>
        <dbReference type="SAM" id="Phobius"/>
    </source>
</evidence>
<keyword evidence="3" id="KW-1185">Reference proteome</keyword>
<accession>A0A058ZPW1</accession>
<feature type="transmembrane region" description="Helical" evidence="1">
    <location>
        <begin position="46"/>
        <end position="67"/>
    </location>
</feature>
<keyword evidence="1" id="KW-0812">Transmembrane</keyword>
<feature type="transmembrane region" description="Helical" evidence="1">
    <location>
        <begin position="73"/>
        <end position="95"/>
    </location>
</feature>
<dbReference type="EMBL" id="AQQY01000001">
    <property type="protein sequence ID" value="KCV83608.1"/>
    <property type="molecule type" value="Genomic_DNA"/>
</dbReference>
<keyword evidence="1" id="KW-0472">Membrane</keyword>
<organism evidence="2 3">
    <name type="scientific">Actibacterium atlanticum</name>
    <dbReference type="NCBI Taxonomy" id="1461693"/>
    <lineage>
        <taxon>Bacteria</taxon>
        <taxon>Pseudomonadati</taxon>
        <taxon>Pseudomonadota</taxon>
        <taxon>Alphaproteobacteria</taxon>
        <taxon>Rhodobacterales</taxon>
        <taxon>Roseobacteraceae</taxon>
        <taxon>Actibacterium</taxon>
    </lineage>
</organism>
<feature type="transmembrane region" description="Helical" evidence="1">
    <location>
        <begin position="107"/>
        <end position="129"/>
    </location>
</feature>